<reference evidence="2" key="1">
    <citation type="submission" date="2022-12" db="EMBL/GenBank/DDBJ databases">
        <authorList>
            <person name="Wang J."/>
        </authorList>
    </citation>
    <scope>NUCLEOTIDE SEQUENCE</scope>
    <source>
        <strain evidence="2">HY-42-06</strain>
    </source>
</reference>
<feature type="region of interest" description="Disordered" evidence="1">
    <location>
        <begin position="1"/>
        <end position="40"/>
    </location>
</feature>
<dbReference type="RefSeq" id="WP_268048050.1">
    <property type="nucleotide sequence ID" value="NZ_JAPQES010000001.1"/>
</dbReference>
<keyword evidence="3" id="KW-1185">Reference proteome</keyword>
<comment type="caution">
    <text evidence="2">The sequence shown here is derived from an EMBL/GenBank/DDBJ whole genome shotgun (WGS) entry which is preliminary data.</text>
</comment>
<evidence type="ECO:0000313" key="2">
    <source>
        <dbReference type="EMBL" id="MCY6369677.1"/>
    </source>
</evidence>
<dbReference type="Proteomes" id="UP001079657">
    <property type="component" value="Unassembled WGS sequence"/>
</dbReference>
<feature type="compositionally biased region" description="Polar residues" evidence="1">
    <location>
        <begin position="21"/>
        <end position="40"/>
    </location>
</feature>
<feature type="compositionally biased region" description="Polar residues" evidence="1">
    <location>
        <begin position="1"/>
        <end position="14"/>
    </location>
</feature>
<protein>
    <submittedName>
        <fullName evidence="2">Uncharacterized protein</fullName>
    </submittedName>
</protein>
<sequence>MRGMNSSTNINPNDSGILGEDTTNISEMQNNIAQGNGSELDNISLLDNDLELRDMVISENDPELKDMVLSENDPELRDIIQSMGNLDDFEDMIDVVDL</sequence>
<accession>A0ABT4CKW7</accession>
<name>A0ABT4CKW7_9CLOT</name>
<evidence type="ECO:0000256" key="1">
    <source>
        <dbReference type="SAM" id="MobiDB-lite"/>
    </source>
</evidence>
<evidence type="ECO:0000313" key="3">
    <source>
        <dbReference type="Proteomes" id="UP001079657"/>
    </source>
</evidence>
<dbReference type="EMBL" id="JAPQES010000001">
    <property type="protein sequence ID" value="MCY6369677.1"/>
    <property type="molecule type" value="Genomic_DNA"/>
</dbReference>
<proteinExistence type="predicted"/>
<gene>
    <name evidence="2" type="ORF">OXH55_03305</name>
</gene>
<organism evidence="2 3">
    <name type="scientific">Clostridium ganghwense</name>
    <dbReference type="NCBI Taxonomy" id="312089"/>
    <lineage>
        <taxon>Bacteria</taxon>
        <taxon>Bacillati</taxon>
        <taxon>Bacillota</taxon>
        <taxon>Clostridia</taxon>
        <taxon>Eubacteriales</taxon>
        <taxon>Clostridiaceae</taxon>
        <taxon>Clostridium</taxon>
    </lineage>
</organism>